<dbReference type="GO" id="GO:0006623">
    <property type="term" value="P:protein targeting to vacuole"/>
    <property type="evidence" value="ECO:0007669"/>
    <property type="project" value="TreeGrafter"/>
</dbReference>
<dbReference type="GO" id="GO:0045324">
    <property type="term" value="P:late endosome to vacuole transport"/>
    <property type="evidence" value="ECO:0007669"/>
    <property type="project" value="TreeGrafter"/>
</dbReference>
<dbReference type="Proteomes" id="UP001165063">
    <property type="component" value="Unassembled WGS sequence"/>
</dbReference>
<gene>
    <name evidence="2" type="ORF">Amon01_000969000</name>
</gene>
<comment type="caution">
    <text evidence="2">The sequence shown here is derived from an EMBL/GenBank/DDBJ whole genome shotgun (WGS) entry which is preliminary data.</text>
</comment>
<organism evidence="2 3">
    <name type="scientific">Ambrosiozyma monospora</name>
    <name type="common">Yeast</name>
    <name type="synonym">Endomycopsis monosporus</name>
    <dbReference type="NCBI Taxonomy" id="43982"/>
    <lineage>
        <taxon>Eukaryota</taxon>
        <taxon>Fungi</taxon>
        <taxon>Dikarya</taxon>
        <taxon>Ascomycota</taxon>
        <taxon>Saccharomycotina</taxon>
        <taxon>Pichiomycetes</taxon>
        <taxon>Pichiales</taxon>
        <taxon>Pichiaceae</taxon>
        <taxon>Ambrosiozyma</taxon>
    </lineage>
</organism>
<evidence type="ECO:0000313" key="3">
    <source>
        <dbReference type="Proteomes" id="UP001165063"/>
    </source>
</evidence>
<evidence type="ECO:0000313" key="2">
    <source>
        <dbReference type="EMBL" id="GME77649.1"/>
    </source>
</evidence>
<comment type="similarity">
    <text evidence="1">Belongs to the VPS13 family.</text>
</comment>
<evidence type="ECO:0000256" key="1">
    <source>
        <dbReference type="ARBA" id="ARBA00006545"/>
    </source>
</evidence>
<dbReference type="OrthoDB" id="428159at2759"/>
<dbReference type="GO" id="GO:0007005">
    <property type="term" value="P:mitochondrion organization"/>
    <property type="evidence" value="ECO:0007669"/>
    <property type="project" value="TreeGrafter"/>
</dbReference>
<dbReference type="EMBL" id="BSXU01012643">
    <property type="protein sequence ID" value="GME77649.1"/>
    <property type="molecule type" value="Genomic_DNA"/>
</dbReference>
<dbReference type="InterPro" id="IPR026847">
    <property type="entry name" value="VPS13"/>
</dbReference>
<dbReference type="AlphaFoldDB" id="A0A9W6T6S5"/>
<reference evidence="2" key="1">
    <citation type="submission" date="2023-04" db="EMBL/GenBank/DDBJ databases">
        <title>Ambrosiozyma monospora NBRC 1965.</title>
        <authorList>
            <person name="Ichikawa N."/>
            <person name="Sato H."/>
            <person name="Tonouchi N."/>
        </authorList>
    </citation>
    <scope>NUCLEOTIDE SEQUENCE</scope>
    <source>
        <strain evidence="2">NBRC 1965</strain>
    </source>
</reference>
<accession>A0A9W6T6S5</accession>
<name>A0A9W6T6S5_AMBMO</name>
<dbReference type="PANTHER" id="PTHR16166">
    <property type="entry name" value="VACUOLAR PROTEIN SORTING-ASSOCIATED PROTEIN VPS13"/>
    <property type="match status" value="1"/>
</dbReference>
<dbReference type="PANTHER" id="PTHR16166:SF93">
    <property type="entry name" value="INTERMEMBRANE LIPID TRANSFER PROTEIN VPS13"/>
    <property type="match status" value="1"/>
</dbReference>
<proteinExistence type="inferred from homology"/>
<protein>
    <submittedName>
        <fullName evidence="2">Unnamed protein product</fullName>
    </submittedName>
</protein>
<keyword evidence="3" id="KW-1185">Reference proteome</keyword>
<sequence>MPYAWDFPAAQWKEIVLRSGGRERNVQLAEIGDLLPMNISSPQNGGSAMVDLNVFADGITQSLQISNYNPKTSMYQLKANQSATSVSASQDKFETITDDNYFRSIIFRFEGMGISLINRKGQELCYTTLRGVEMRYNESDILQNFSLKLKWLQVDNQLYPSIYPIIVYPTVVPKSSIEMNSHPVFSTAISKVKDDTHGVTYIKLANLLLQELSVEVDEDFLFALLDFSKIPGASWNQQTADNLWDENMQVPEPPAIRTSDDYYFEHFTIQPLQFNLSFTRTERLNADETSDANNALERQCHICFRP</sequence>
<dbReference type="GO" id="GO:0045053">
    <property type="term" value="P:protein retention in Golgi apparatus"/>
    <property type="evidence" value="ECO:0007669"/>
    <property type="project" value="TreeGrafter"/>
</dbReference>